<sequence length="96" mass="10295">MRKSALKAGLAILLMAMIAFLISGLAGQGLPTYGGLNLALWSLVIAFGLQWLMFVHAYLCQAERFYDLTGAVSNIAVVVLSLSLSTETARNYLLAS</sequence>
<keyword evidence="1" id="KW-0472">Membrane</keyword>
<evidence type="ECO:0000256" key="1">
    <source>
        <dbReference type="SAM" id="Phobius"/>
    </source>
</evidence>
<gene>
    <name evidence="2" type="ORF">GCM10022414_25370</name>
</gene>
<reference evidence="3" key="1">
    <citation type="journal article" date="2019" name="Int. J. Syst. Evol. Microbiol.">
        <title>The Global Catalogue of Microorganisms (GCM) 10K type strain sequencing project: providing services to taxonomists for standard genome sequencing and annotation.</title>
        <authorList>
            <consortium name="The Broad Institute Genomics Platform"/>
            <consortium name="The Broad Institute Genome Sequencing Center for Infectious Disease"/>
            <person name="Wu L."/>
            <person name="Ma J."/>
        </authorList>
    </citation>
    <scope>NUCLEOTIDE SEQUENCE [LARGE SCALE GENOMIC DNA]</scope>
    <source>
        <strain evidence="3">JCM 17304</strain>
    </source>
</reference>
<evidence type="ECO:0000313" key="3">
    <source>
        <dbReference type="Proteomes" id="UP001500392"/>
    </source>
</evidence>
<organism evidence="2 3">
    <name type="scientific">Zhongshania borealis</name>
    <dbReference type="NCBI Taxonomy" id="889488"/>
    <lineage>
        <taxon>Bacteria</taxon>
        <taxon>Pseudomonadati</taxon>
        <taxon>Pseudomonadota</taxon>
        <taxon>Gammaproteobacteria</taxon>
        <taxon>Cellvibrionales</taxon>
        <taxon>Spongiibacteraceae</taxon>
        <taxon>Zhongshania</taxon>
    </lineage>
</organism>
<keyword evidence="3" id="KW-1185">Reference proteome</keyword>
<comment type="caution">
    <text evidence="2">The sequence shown here is derived from an EMBL/GenBank/DDBJ whole genome shotgun (WGS) entry which is preliminary data.</text>
</comment>
<feature type="transmembrane region" description="Helical" evidence="1">
    <location>
        <begin position="36"/>
        <end position="58"/>
    </location>
</feature>
<accession>A0ABP7WXB1</accession>
<dbReference type="Proteomes" id="UP001500392">
    <property type="component" value="Unassembled WGS sequence"/>
</dbReference>
<keyword evidence="1" id="KW-0812">Transmembrane</keyword>
<dbReference type="EMBL" id="BAABDM010000004">
    <property type="protein sequence ID" value="GAA4099116.1"/>
    <property type="molecule type" value="Genomic_DNA"/>
</dbReference>
<keyword evidence="1" id="KW-1133">Transmembrane helix</keyword>
<protein>
    <submittedName>
        <fullName evidence="2">Uncharacterized protein</fullName>
    </submittedName>
</protein>
<proteinExistence type="predicted"/>
<dbReference type="RefSeq" id="WP_344936567.1">
    <property type="nucleotide sequence ID" value="NZ_BAABDM010000004.1"/>
</dbReference>
<evidence type="ECO:0000313" key="2">
    <source>
        <dbReference type="EMBL" id="GAA4099116.1"/>
    </source>
</evidence>
<name>A0ABP7WXB1_9GAMM</name>